<comment type="similarity">
    <text evidence="2 7">Belongs to the EPSP synthase family.</text>
</comment>
<feature type="binding site" evidence="7">
    <location>
        <position position="39"/>
    </location>
    <ligand>
        <name>3-phosphoshikimate</name>
        <dbReference type="ChEBI" id="CHEBI:145989"/>
    </ligand>
</feature>
<dbReference type="Gene3D" id="3.65.10.10">
    <property type="entry name" value="Enolpyruvate transferase domain"/>
    <property type="match status" value="2"/>
</dbReference>
<dbReference type="GO" id="GO:0009423">
    <property type="term" value="P:chorismate biosynthetic process"/>
    <property type="evidence" value="ECO:0007669"/>
    <property type="project" value="UniProtKB-UniRule"/>
</dbReference>
<feature type="binding site" evidence="7">
    <location>
        <position position="187"/>
    </location>
    <ligand>
        <name>3-phosphoshikimate</name>
        <dbReference type="ChEBI" id="CHEBI:145989"/>
    </ligand>
</feature>
<evidence type="ECO:0000313" key="10">
    <source>
        <dbReference type="Proteomes" id="UP000214355"/>
    </source>
</evidence>
<evidence type="ECO:0000313" key="9">
    <source>
        <dbReference type="EMBL" id="SDU77673.1"/>
    </source>
</evidence>
<comment type="pathway">
    <text evidence="1 7">Metabolic intermediate biosynthesis; chorismate biosynthesis; chorismate from D-erythrose 4-phosphate and phosphoenolpyruvate: step 6/7.</text>
</comment>
<evidence type="ECO:0000256" key="1">
    <source>
        <dbReference type="ARBA" id="ARBA00004811"/>
    </source>
</evidence>
<dbReference type="NCBIfam" id="TIGR01356">
    <property type="entry name" value="aroA"/>
    <property type="match status" value="1"/>
</dbReference>
<feature type="binding site" evidence="7">
    <location>
        <position position="365"/>
    </location>
    <ligand>
        <name>phosphoenolpyruvate</name>
        <dbReference type="ChEBI" id="CHEBI:58702"/>
    </ligand>
</feature>
<dbReference type="InterPro" id="IPR001986">
    <property type="entry name" value="Enolpyruvate_Tfrase_dom"/>
</dbReference>
<comment type="subunit">
    <text evidence="7">Monomer.</text>
</comment>
<feature type="binding site" evidence="7">
    <location>
        <position position="408"/>
    </location>
    <ligand>
        <name>phosphoenolpyruvate</name>
        <dbReference type="ChEBI" id="CHEBI:58702"/>
    </ligand>
</feature>
<keyword evidence="10" id="KW-1185">Reference proteome</keyword>
<dbReference type="GO" id="GO:0005737">
    <property type="term" value="C:cytoplasm"/>
    <property type="evidence" value="ECO:0007669"/>
    <property type="project" value="UniProtKB-SubCell"/>
</dbReference>
<feature type="domain" description="Enolpyruvate transferase" evidence="8">
    <location>
        <begin position="21"/>
        <end position="440"/>
    </location>
</feature>
<feature type="binding site" evidence="7">
    <location>
        <position position="361"/>
    </location>
    <ligand>
        <name>3-phosphoshikimate</name>
        <dbReference type="ChEBI" id="CHEBI:145989"/>
    </ligand>
</feature>
<comment type="catalytic activity">
    <reaction evidence="6">
        <text>3-phosphoshikimate + phosphoenolpyruvate = 5-O-(1-carboxyvinyl)-3-phosphoshikimate + phosphate</text>
        <dbReference type="Rhea" id="RHEA:21256"/>
        <dbReference type="ChEBI" id="CHEBI:43474"/>
        <dbReference type="ChEBI" id="CHEBI:57701"/>
        <dbReference type="ChEBI" id="CHEBI:58702"/>
        <dbReference type="ChEBI" id="CHEBI:145989"/>
        <dbReference type="EC" id="2.5.1.19"/>
    </reaction>
    <physiologicalReaction direction="left-to-right" evidence="6">
        <dbReference type="Rhea" id="RHEA:21257"/>
    </physiologicalReaction>
</comment>
<dbReference type="UniPathway" id="UPA00053">
    <property type="reaction ID" value="UER00089"/>
</dbReference>
<name>A0A1H2L9J5_9ACTO</name>
<feature type="binding site" evidence="7">
    <location>
        <position position="186"/>
    </location>
    <ligand>
        <name>3-phosphoshikimate</name>
        <dbReference type="ChEBI" id="CHEBI:145989"/>
    </ligand>
</feature>
<comment type="subcellular location">
    <subcellularLocation>
        <location evidence="7">Cytoplasm</location>
    </subcellularLocation>
</comment>
<proteinExistence type="inferred from homology"/>
<dbReference type="InterPro" id="IPR023193">
    <property type="entry name" value="EPSP_synthase_CS"/>
</dbReference>
<dbReference type="PROSITE" id="PS00885">
    <property type="entry name" value="EPSP_SYNTHASE_2"/>
    <property type="match status" value="1"/>
</dbReference>
<keyword evidence="3 7" id="KW-0028">Amino-acid biosynthesis</keyword>
<dbReference type="HAMAP" id="MF_00210">
    <property type="entry name" value="EPSP_synth"/>
    <property type="match status" value="1"/>
</dbReference>
<dbReference type="InterPro" id="IPR006264">
    <property type="entry name" value="EPSP_synthase"/>
</dbReference>
<dbReference type="Proteomes" id="UP000214355">
    <property type="component" value="Chromosome I"/>
</dbReference>
<gene>
    <name evidence="7" type="primary">aroA</name>
    <name evidence="9" type="ORF">SAMN04489737_0119</name>
</gene>
<dbReference type="EMBL" id="LT629804">
    <property type="protein sequence ID" value="SDU77673.1"/>
    <property type="molecule type" value="Genomic_DNA"/>
</dbReference>
<evidence type="ECO:0000256" key="7">
    <source>
        <dbReference type="HAMAP-Rule" id="MF_00210"/>
    </source>
</evidence>
<accession>A0A1H2L9J5</accession>
<dbReference type="GO" id="GO:0003866">
    <property type="term" value="F:3-phosphoshikimate 1-carboxyvinyltransferase activity"/>
    <property type="evidence" value="ECO:0007669"/>
    <property type="project" value="UniProtKB-UniRule"/>
</dbReference>
<keyword evidence="5 7" id="KW-0057">Aromatic amino acid biosynthesis</keyword>
<feature type="binding site" evidence="7">
    <location>
        <position position="138"/>
    </location>
    <ligand>
        <name>phosphoenolpyruvate</name>
        <dbReference type="ChEBI" id="CHEBI:58702"/>
    </ligand>
</feature>
<feature type="binding site" evidence="7">
    <location>
        <position position="433"/>
    </location>
    <ligand>
        <name>phosphoenolpyruvate</name>
        <dbReference type="ChEBI" id="CHEBI:58702"/>
    </ligand>
</feature>
<sequence>MNKISECRGVAWWQAPALPPSAHLSSTVRLPGSKSLTARWMLLAAISTQTTRLVGALDSADTRAMGRALAQLGARVHWNLDACVIKPFPRSDTGQLIIRGGVHINAGQSGTVMRFILPLAAMAHGTVTVDCANNARHRPISGLVTALGGLGVSIASQPANRSGFPLTIHGRGQLLGGTVTVDARASSQYISALLLAAPLMKNGLTIHLAHHELPSAPHVEMTIRVLQSCGIDVVVSDGSWAIQPPDSSQITLPHDVTIEPDLSNAGPFLAAAMVAGGTVTIENWPAYSQQPGMAYLALLHRAGATFAEKSPGNLTCHGPATIRPLSVDMHDVGELVPTIAAICAFADGQSHLSNIGHLRGHETDRLQAITNELTKLGISATTTADDLIINGHSRALHGTDLDSYADHRMATFGAILGLRVPGIRVANMETTAKTFPQFVNMWETMVTNG</sequence>
<dbReference type="GO" id="GO:0009073">
    <property type="term" value="P:aromatic amino acid family biosynthetic process"/>
    <property type="evidence" value="ECO:0007669"/>
    <property type="project" value="UniProtKB-KW"/>
</dbReference>
<feature type="binding site" evidence="7">
    <location>
        <position position="35"/>
    </location>
    <ligand>
        <name>3-phosphoshikimate</name>
        <dbReference type="ChEBI" id="CHEBI:145989"/>
    </ligand>
</feature>
<feature type="active site" description="Proton acceptor" evidence="7">
    <location>
        <position position="334"/>
    </location>
</feature>
<dbReference type="CDD" id="cd01556">
    <property type="entry name" value="EPSP_synthase"/>
    <property type="match status" value="1"/>
</dbReference>
<dbReference type="OrthoDB" id="9809920at2"/>
<dbReference type="InterPro" id="IPR036968">
    <property type="entry name" value="Enolpyruvate_Tfrase_sf"/>
</dbReference>
<feature type="binding site" evidence="7">
    <location>
        <position position="188"/>
    </location>
    <ligand>
        <name>phosphoenolpyruvate</name>
        <dbReference type="ChEBI" id="CHEBI:58702"/>
    </ligand>
</feature>
<dbReference type="Pfam" id="PF00275">
    <property type="entry name" value="EPSP_synthase"/>
    <property type="match status" value="1"/>
</dbReference>
<evidence type="ECO:0000256" key="6">
    <source>
        <dbReference type="ARBA" id="ARBA00044633"/>
    </source>
</evidence>
<organism evidence="9 10">
    <name type="scientific">Arcanobacterium phocae</name>
    <dbReference type="NCBI Taxonomy" id="131112"/>
    <lineage>
        <taxon>Bacteria</taxon>
        <taxon>Bacillati</taxon>
        <taxon>Actinomycetota</taxon>
        <taxon>Actinomycetes</taxon>
        <taxon>Actinomycetales</taxon>
        <taxon>Actinomycetaceae</taxon>
        <taxon>Arcanobacterium</taxon>
    </lineage>
</organism>
<feature type="binding site" evidence="7">
    <location>
        <position position="334"/>
    </location>
    <ligand>
        <name>3-phosphoshikimate</name>
        <dbReference type="ChEBI" id="CHEBI:145989"/>
    </ligand>
</feature>
<dbReference type="PANTHER" id="PTHR21090:SF5">
    <property type="entry name" value="PENTAFUNCTIONAL AROM POLYPEPTIDE"/>
    <property type="match status" value="1"/>
</dbReference>
<evidence type="ECO:0000256" key="4">
    <source>
        <dbReference type="ARBA" id="ARBA00022679"/>
    </source>
</evidence>
<protein>
    <recommendedName>
        <fullName evidence="7">3-phosphoshikimate 1-carboxyvinyltransferase</fullName>
        <ecNumber evidence="7">2.5.1.19</ecNumber>
    </recommendedName>
    <alternativeName>
        <fullName evidence="7">5-enolpyruvylshikimate-3-phosphate synthase</fullName>
        <shortName evidence="7">EPSP synthase</shortName>
        <shortName evidence="7">EPSPS</shortName>
    </alternativeName>
</protein>
<feature type="binding site" evidence="7">
    <location>
        <position position="110"/>
    </location>
    <ligand>
        <name>phosphoenolpyruvate</name>
        <dbReference type="ChEBI" id="CHEBI:58702"/>
    </ligand>
</feature>
<evidence type="ECO:0000256" key="2">
    <source>
        <dbReference type="ARBA" id="ARBA00009948"/>
    </source>
</evidence>
<dbReference type="STRING" id="131112.SAMN04489737_0119"/>
<comment type="function">
    <text evidence="7">Catalyzes the transfer of the enolpyruvyl moiety of phosphoenolpyruvate (PEP) to the 5-hydroxyl of shikimate-3-phosphate (S3P) to produce enolpyruvyl shikimate-3-phosphate and inorganic phosphate.</text>
</comment>
<dbReference type="PIRSF" id="PIRSF000505">
    <property type="entry name" value="EPSPS"/>
    <property type="match status" value="1"/>
</dbReference>
<evidence type="ECO:0000256" key="5">
    <source>
        <dbReference type="ARBA" id="ARBA00023141"/>
    </source>
</evidence>
<evidence type="ECO:0000256" key="3">
    <source>
        <dbReference type="ARBA" id="ARBA00022605"/>
    </source>
</evidence>
<dbReference type="GO" id="GO:0008652">
    <property type="term" value="P:amino acid biosynthetic process"/>
    <property type="evidence" value="ECO:0007669"/>
    <property type="project" value="UniProtKB-KW"/>
</dbReference>
<feature type="binding site" evidence="7">
    <location>
        <position position="34"/>
    </location>
    <ligand>
        <name>phosphoenolpyruvate</name>
        <dbReference type="ChEBI" id="CHEBI:58702"/>
    </ligand>
</feature>
<dbReference type="InterPro" id="IPR013792">
    <property type="entry name" value="RNA3'P_cycl/enolpyr_Trfase_a/b"/>
</dbReference>
<feature type="binding site" evidence="7">
    <location>
        <position position="215"/>
    </location>
    <ligand>
        <name>3-phosphoshikimate</name>
        <dbReference type="ChEBI" id="CHEBI:145989"/>
    </ligand>
</feature>
<evidence type="ECO:0000259" key="8">
    <source>
        <dbReference type="Pfam" id="PF00275"/>
    </source>
</evidence>
<comment type="caution">
    <text evidence="7">Lacks conserved residue(s) required for the propagation of feature annotation.</text>
</comment>
<dbReference type="EC" id="2.5.1.19" evidence="7"/>
<dbReference type="RefSeq" id="WP_091278656.1">
    <property type="nucleotide sequence ID" value="NZ_JABAPL010000001.1"/>
</dbReference>
<dbReference type="AlphaFoldDB" id="A0A1H2L9J5"/>
<dbReference type="SUPFAM" id="SSF55205">
    <property type="entry name" value="EPT/RTPC-like"/>
    <property type="match status" value="1"/>
</dbReference>
<dbReference type="PANTHER" id="PTHR21090">
    <property type="entry name" value="AROM/DEHYDROQUINATE SYNTHASE"/>
    <property type="match status" value="1"/>
</dbReference>
<feature type="binding site" evidence="7">
    <location>
        <position position="34"/>
    </location>
    <ligand>
        <name>3-phosphoshikimate</name>
        <dbReference type="ChEBI" id="CHEBI:145989"/>
    </ligand>
</feature>
<keyword evidence="7" id="KW-0963">Cytoplasm</keyword>
<feature type="binding site" evidence="7">
    <location>
        <position position="188"/>
    </location>
    <ligand>
        <name>3-phosphoshikimate</name>
        <dbReference type="ChEBI" id="CHEBI:145989"/>
    </ligand>
</feature>
<reference evidence="10" key="1">
    <citation type="submission" date="2016-10" db="EMBL/GenBank/DDBJ databases">
        <authorList>
            <person name="Varghese N."/>
            <person name="Submissions S."/>
        </authorList>
    </citation>
    <scope>NUCLEOTIDE SEQUENCE [LARGE SCALE GENOMIC DNA]</scope>
    <source>
        <strain evidence="10">DSM 10002</strain>
    </source>
</reference>
<dbReference type="GeneID" id="65343878"/>
<keyword evidence="4 7" id="KW-0808">Transferase</keyword>